<protein>
    <submittedName>
        <fullName evidence="3">Uncharacterized protein</fullName>
    </submittedName>
</protein>
<accession>A0AA85FSG8</accession>
<evidence type="ECO:0000313" key="3">
    <source>
        <dbReference type="WBParaSite" id="SRDH1_630.1"/>
    </source>
</evidence>
<dbReference type="PANTHER" id="PTHR43157">
    <property type="entry name" value="PHOSPHATIDYLINOSITOL-GLYCAN BIOSYNTHESIS CLASS F PROTEIN-RELATED"/>
    <property type="match status" value="1"/>
</dbReference>
<keyword evidence="2" id="KW-1185">Reference proteome</keyword>
<reference evidence="2" key="1">
    <citation type="submission" date="2022-06" db="EMBL/GenBank/DDBJ databases">
        <authorList>
            <person name="Berger JAMES D."/>
            <person name="Berger JAMES D."/>
        </authorList>
    </citation>
    <scope>NUCLEOTIDE SEQUENCE [LARGE SCALE GENOMIC DNA]</scope>
</reference>
<proteinExistence type="predicted"/>
<keyword evidence="1" id="KW-0560">Oxidoreductase</keyword>
<dbReference type="Pfam" id="PF00106">
    <property type="entry name" value="adh_short"/>
    <property type="match status" value="1"/>
</dbReference>
<dbReference type="Gene3D" id="3.40.50.720">
    <property type="entry name" value="NAD(P)-binding Rossmann-like Domain"/>
    <property type="match status" value="1"/>
</dbReference>
<sequence>MPLYNTVLYIPPIEPPRITDFDSSTSHTSDDRMKIAEVEACFEEFEAQLSKFCHCSQPNDVHSQCCVPGVGNFTHPVNERYLRRTVDEQLRDLTLEGERNRTRVDRDPQNSNFDRNSISILHRRGRFDSHRAQDSVTQSSSGIAEAESSDNFLVDEEEAEATVLLFSALGKSSTDARVRDVNIYVFRQTGPHSLNFFVRPLPPVKKRITLKTALKAFGLFCTFTGSGLLGYKLFVELPLYNGPTRDLQNKPIVITQPCSKISRELVYNLAKQGSHLILADNHWDKCEELKDHLLRKFSVKSDMIECRHLELDSMLSIRRFAAGILSDFSQLDSVIIQPPSSISGIISGKRRLTHDGFEKELGINYFATYLLSRLFINRLNESNGRLILVIDTKSANIEQENIMKQSKTSQYTLPLDNINWDHENSYTPENAYRRAQWFLLMFADELARRNSSIQGNKASILVTNPIVTRGLTPDLDEKYNNTKGILKLIYMLMDICPHLISRKTSNTTLYCATVDFPTIDQSMVNCAPIYQDLRLSISSKQTMNQTIDNRHQILELLWRLSEKWTRLDTHPNALPLPNRLLMKMKKENNNDNQLLDSKVETISSIHV</sequence>
<dbReference type="InterPro" id="IPR002347">
    <property type="entry name" value="SDR_fam"/>
</dbReference>
<evidence type="ECO:0000313" key="2">
    <source>
        <dbReference type="Proteomes" id="UP000050792"/>
    </source>
</evidence>
<dbReference type="PANTHER" id="PTHR43157:SF31">
    <property type="entry name" value="PHOSPHATIDYLINOSITOL-GLYCAN BIOSYNTHESIS CLASS F PROTEIN"/>
    <property type="match status" value="1"/>
</dbReference>
<dbReference type="SUPFAM" id="SSF51735">
    <property type="entry name" value="NAD(P)-binding Rossmann-fold domains"/>
    <property type="match status" value="1"/>
</dbReference>
<organism evidence="2 3">
    <name type="scientific">Schistosoma rodhaini</name>
    <dbReference type="NCBI Taxonomy" id="6188"/>
    <lineage>
        <taxon>Eukaryota</taxon>
        <taxon>Metazoa</taxon>
        <taxon>Spiralia</taxon>
        <taxon>Lophotrochozoa</taxon>
        <taxon>Platyhelminthes</taxon>
        <taxon>Trematoda</taxon>
        <taxon>Digenea</taxon>
        <taxon>Strigeidida</taxon>
        <taxon>Schistosomatoidea</taxon>
        <taxon>Schistosomatidae</taxon>
        <taxon>Schistosoma</taxon>
    </lineage>
</organism>
<dbReference type="Proteomes" id="UP000050792">
    <property type="component" value="Unassembled WGS sequence"/>
</dbReference>
<evidence type="ECO:0000256" key="1">
    <source>
        <dbReference type="ARBA" id="ARBA00023002"/>
    </source>
</evidence>
<dbReference type="WBParaSite" id="SRDH1_630.1">
    <property type="protein sequence ID" value="SRDH1_630.1"/>
    <property type="gene ID" value="SRDH1_630"/>
</dbReference>
<dbReference type="GO" id="GO:0016491">
    <property type="term" value="F:oxidoreductase activity"/>
    <property type="evidence" value="ECO:0007669"/>
    <property type="project" value="UniProtKB-KW"/>
</dbReference>
<name>A0AA85FSG8_9TREM</name>
<dbReference type="InterPro" id="IPR036291">
    <property type="entry name" value="NAD(P)-bd_dom_sf"/>
</dbReference>
<reference evidence="3" key="2">
    <citation type="submission" date="2023-11" db="UniProtKB">
        <authorList>
            <consortium name="WormBaseParasite"/>
        </authorList>
    </citation>
    <scope>IDENTIFICATION</scope>
</reference>
<dbReference type="AlphaFoldDB" id="A0AA85FSG8"/>